<sequence length="265" mass="28856">MDLRSCLCPHNCKQIWICDLLTWPFDLQPVQATLRVIYDFGFGAAIDQYEMETTTAEPSLLMNLKLLKLTSTLNDMQNRLECLQTHMDNLPQRILDTLGGSTIHQSQRSDVHSAPSVQSAMEALTNAILSTLGTVPAAENTEDAEFPPLLPASTDATAPTSCTVHVATPPTETPIASASAPTISLRERHALNVRALSQLPPMDGIRPNEKIQAMVTGTCGKRKCSNASDDDSPRPSPIAAVDPFRNRQPACQKERLQTAIRVSVA</sequence>
<name>A0A485KXF8_9STRA</name>
<dbReference type="EMBL" id="VJMH01005419">
    <property type="protein sequence ID" value="KAF0696205.1"/>
    <property type="molecule type" value="Genomic_DNA"/>
</dbReference>
<protein>
    <submittedName>
        <fullName evidence="3">Aste57867_13037 protein</fullName>
    </submittedName>
</protein>
<dbReference type="EMBL" id="CAADRA010005440">
    <property type="protein sequence ID" value="VFT89882.1"/>
    <property type="molecule type" value="Genomic_DNA"/>
</dbReference>
<organism evidence="3 4">
    <name type="scientific">Aphanomyces stellatus</name>
    <dbReference type="NCBI Taxonomy" id="120398"/>
    <lineage>
        <taxon>Eukaryota</taxon>
        <taxon>Sar</taxon>
        <taxon>Stramenopiles</taxon>
        <taxon>Oomycota</taxon>
        <taxon>Saprolegniomycetes</taxon>
        <taxon>Saprolegniales</taxon>
        <taxon>Verrucalvaceae</taxon>
        <taxon>Aphanomyces</taxon>
    </lineage>
</organism>
<gene>
    <name evidence="3" type="primary">Aste57867_13037</name>
    <name evidence="2" type="ORF">As57867_012989</name>
    <name evidence="3" type="ORF">ASTE57867_13037</name>
</gene>
<evidence type="ECO:0000313" key="2">
    <source>
        <dbReference type="EMBL" id="KAF0696205.1"/>
    </source>
</evidence>
<dbReference type="Proteomes" id="UP000332933">
    <property type="component" value="Unassembled WGS sequence"/>
</dbReference>
<evidence type="ECO:0000313" key="4">
    <source>
        <dbReference type="Proteomes" id="UP000332933"/>
    </source>
</evidence>
<reference evidence="3 4" key="1">
    <citation type="submission" date="2019-03" db="EMBL/GenBank/DDBJ databases">
        <authorList>
            <person name="Gaulin E."/>
            <person name="Dumas B."/>
        </authorList>
    </citation>
    <scope>NUCLEOTIDE SEQUENCE [LARGE SCALE GENOMIC DNA]</scope>
    <source>
        <strain evidence="3">CBS 568.67</strain>
    </source>
</reference>
<feature type="region of interest" description="Disordered" evidence="1">
    <location>
        <begin position="221"/>
        <end position="253"/>
    </location>
</feature>
<evidence type="ECO:0000256" key="1">
    <source>
        <dbReference type="SAM" id="MobiDB-lite"/>
    </source>
</evidence>
<evidence type="ECO:0000313" key="3">
    <source>
        <dbReference type="EMBL" id="VFT89882.1"/>
    </source>
</evidence>
<proteinExistence type="predicted"/>
<keyword evidence="4" id="KW-1185">Reference proteome</keyword>
<accession>A0A485KXF8</accession>
<dbReference type="AlphaFoldDB" id="A0A485KXF8"/>
<reference evidence="2" key="2">
    <citation type="submission" date="2019-06" db="EMBL/GenBank/DDBJ databases">
        <title>Genomics analysis of Aphanomyces spp. identifies a new class of oomycete effector associated with host adaptation.</title>
        <authorList>
            <person name="Gaulin E."/>
        </authorList>
    </citation>
    <scope>NUCLEOTIDE SEQUENCE</scope>
    <source>
        <strain evidence="2">CBS 578.67</strain>
    </source>
</reference>